<dbReference type="Gene3D" id="3.40.50.300">
    <property type="entry name" value="P-loop containing nucleotide triphosphate hydrolases"/>
    <property type="match status" value="1"/>
</dbReference>
<evidence type="ECO:0000313" key="6">
    <source>
        <dbReference type="Proteomes" id="UP000621436"/>
    </source>
</evidence>
<keyword evidence="2" id="KW-0547">Nucleotide-binding</keyword>
<dbReference type="AlphaFoldDB" id="A0A931ATF0"/>
<organism evidence="5 6">
    <name type="scientific">Halonatronomonas betaini</name>
    <dbReference type="NCBI Taxonomy" id="2778430"/>
    <lineage>
        <taxon>Bacteria</taxon>
        <taxon>Bacillati</taxon>
        <taxon>Bacillota</taxon>
        <taxon>Clostridia</taxon>
        <taxon>Halanaerobiales</taxon>
        <taxon>Halarsenatibacteraceae</taxon>
        <taxon>Halonatronomonas</taxon>
    </lineage>
</organism>
<dbReference type="Pfam" id="PF00437">
    <property type="entry name" value="T2SSE"/>
    <property type="match status" value="1"/>
</dbReference>
<dbReference type="EMBL" id="JADPIE010000006">
    <property type="protein sequence ID" value="MBF8437586.1"/>
    <property type="molecule type" value="Genomic_DNA"/>
</dbReference>
<dbReference type="PROSITE" id="PS00662">
    <property type="entry name" value="T2SP_E"/>
    <property type="match status" value="1"/>
</dbReference>
<proteinExistence type="inferred from homology"/>
<keyword evidence="6" id="KW-1185">Reference proteome</keyword>
<evidence type="ECO:0000313" key="5">
    <source>
        <dbReference type="EMBL" id="MBF8437586.1"/>
    </source>
</evidence>
<dbReference type="SMART" id="SM00382">
    <property type="entry name" value="AAA"/>
    <property type="match status" value="1"/>
</dbReference>
<dbReference type="GO" id="GO:0016887">
    <property type="term" value="F:ATP hydrolysis activity"/>
    <property type="evidence" value="ECO:0007669"/>
    <property type="project" value="TreeGrafter"/>
</dbReference>
<comment type="similarity">
    <text evidence="1">Belongs to the GSP E family.</text>
</comment>
<dbReference type="PANTHER" id="PTHR30258:SF1">
    <property type="entry name" value="PROTEIN TRANSPORT PROTEIN HOFB HOMOLOG"/>
    <property type="match status" value="1"/>
</dbReference>
<accession>A0A931ATF0</accession>
<evidence type="ECO:0000256" key="1">
    <source>
        <dbReference type="ARBA" id="ARBA00006611"/>
    </source>
</evidence>
<evidence type="ECO:0000256" key="2">
    <source>
        <dbReference type="ARBA" id="ARBA00022741"/>
    </source>
</evidence>
<dbReference type="InterPro" id="IPR027417">
    <property type="entry name" value="P-loop_NTPase"/>
</dbReference>
<reference evidence="5" key="1">
    <citation type="submission" date="2020-11" db="EMBL/GenBank/DDBJ databases">
        <title>Halonatronomonas betainensis gen. nov., sp. nov. a novel haloalkaliphilic representative of the family Halanaerobiacae capable of betaine degradation.</title>
        <authorList>
            <person name="Boltyanskaya Y."/>
            <person name="Kevbrin V."/>
            <person name="Detkova E."/>
            <person name="Grouzdev D.S."/>
            <person name="Koziaeva V."/>
            <person name="Zhilina T."/>
        </authorList>
    </citation>
    <scope>NUCLEOTIDE SEQUENCE</scope>
    <source>
        <strain evidence="5">Z-7014</strain>
    </source>
</reference>
<dbReference type="GO" id="GO:0005886">
    <property type="term" value="C:plasma membrane"/>
    <property type="evidence" value="ECO:0007669"/>
    <property type="project" value="TreeGrafter"/>
</dbReference>
<evidence type="ECO:0000259" key="4">
    <source>
        <dbReference type="PROSITE" id="PS00662"/>
    </source>
</evidence>
<protein>
    <submittedName>
        <fullName evidence="5">Type II/IV secretion system protein</fullName>
    </submittedName>
</protein>
<dbReference type="RefSeq" id="WP_270454580.1">
    <property type="nucleotide sequence ID" value="NZ_JADPIE010000006.1"/>
</dbReference>
<comment type="caution">
    <text evidence="5">The sequence shown here is derived from an EMBL/GenBank/DDBJ whole genome shotgun (WGS) entry which is preliminary data.</text>
</comment>
<dbReference type="PANTHER" id="PTHR30258">
    <property type="entry name" value="TYPE II SECRETION SYSTEM PROTEIN GSPE-RELATED"/>
    <property type="match status" value="1"/>
</dbReference>
<evidence type="ECO:0000256" key="3">
    <source>
        <dbReference type="ARBA" id="ARBA00022840"/>
    </source>
</evidence>
<keyword evidence="3" id="KW-0067">ATP-binding</keyword>
<feature type="domain" description="Bacterial type II secretion system protein E" evidence="4">
    <location>
        <begin position="208"/>
        <end position="222"/>
    </location>
</feature>
<dbReference type="Proteomes" id="UP000621436">
    <property type="component" value="Unassembled WGS sequence"/>
</dbReference>
<dbReference type="CDD" id="cd01129">
    <property type="entry name" value="PulE-GspE-like"/>
    <property type="match status" value="1"/>
</dbReference>
<dbReference type="InterPro" id="IPR003593">
    <property type="entry name" value="AAA+_ATPase"/>
</dbReference>
<dbReference type="GO" id="GO:0005524">
    <property type="term" value="F:ATP binding"/>
    <property type="evidence" value="ECO:0007669"/>
    <property type="project" value="UniProtKB-KW"/>
</dbReference>
<dbReference type="Gene3D" id="3.30.450.90">
    <property type="match status" value="1"/>
</dbReference>
<sequence length="361" mass="39787">MIGIFGGSQVINQLKNMIDEAKKNDVSDIHLEIIGLTGRVRYRIDGILQTKLEYKKEMLESIISRIKYLANLDITLKNRIQEGCIIGGELDSDDIRVSIIPTVLGEKAVLRIRNDKNYLDLEKIGFNQHNKGLYMDLLASNNGIILFTGPTGSGKSTTLLASIAELSSSDKNIITLEDPVELLIPGINQIYVNTNAGESFADYLRAILRQDPDIIMVGEIRDYETASMTTRAALTGHLVLSTVHADSSIGAITRLLEMGIPPYLVASTVKGVISQRLIRKLCLSCNGQGCLNCFKTGFKGRKAIHEIIRINDYLKAGILKGLSEKELLDIASETGFKSLRSNFEIEIENGVTSKSEMARVL</sequence>
<dbReference type="InterPro" id="IPR001482">
    <property type="entry name" value="T2SS/T4SS_dom"/>
</dbReference>
<dbReference type="SUPFAM" id="SSF52540">
    <property type="entry name" value="P-loop containing nucleoside triphosphate hydrolases"/>
    <property type="match status" value="1"/>
</dbReference>
<name>A0A931ATF0_9FIRM</name>
<gene>
    <name evidence="5" type="ORF">I0Q91_10865</name>
</gene>